<dbReference type="Gene3D" id="3.90.280.10">
    <property type="entry name" value="PEBP-like"/>
    <property type="match status" value="1"/>
</dbReference>
<dbReference type="PANTHER" id="PTHR11362">
    <property type="entry name" value="PHOSPHATIDYLETHANOLAMINE-BINDING PROTEIN"/>
    <property type="match status" value="1"/>
</dbReference>
<name>A0AAD4GJR2_BOLED</name>
<organism evidence="2 3">
    <name type="scientific">Boletus edulis BED1</name>
    <dbReference type="NCBI Taxonomy" id="1328754"/>
    <lineage>
        <taxon>Eukaryota</taxon>
        <taxon>Fungi</taxon>
        <taxon>Dikarya</taxon>
        <taxon>Basidiomycota</taxon>
        <taxon>Agaricomycotina</taxon>
        <taxon>Agaricomycetes</taxon>
        <taxon>Agaricomycetidae</taxon>
        <taxon>Boletales</taxon>
        <taxon>Boletineae</taxon>
        <taxon>Boletaceae</taxon>
        <taxon>Boletoideae</taxon>
        <taxon>Boletus</taxon>
    </lineage>
</organism>
<accession>A0AAD4GJR2</accession>
<keyword evidence="1" id="KW-0732">Signal</keyword>
<sequence length="266" mass="27625">MLSFKLLGLALALCSIPLVLAQPNNTQVEIEAVTAHFTQSGLVPAVLPKFTPSALLAVSFKGLGKIAIGQPVSREPLYEPNLSLTAANASVTLQGGYTIVMADAGPPGADQSHGQRRHWLVNGATIPAPTNANVSMVGATAVTRYIPPNPPVGDGPHRYAILVFAQPADFLPPADLLWENTGGGIFAVEDYVRYTKLGSIVAASYFTCQRGPATATLPPTSAVVSATLPGWKGPTGTTAQQTNSGLSATRNALVLFLAPIMGFLAL</sequence>
<keyword evidence="3" id="KW-1185">Reference proteome</keyword>
<gene>
    <name evidence="2" type="ORF">L210DRAFT_2835965</name>
</gene>
<dbReference type="Proteomes" id="UP001194468">
    <property type="component" value="Unassembled WGS sequence"/>
</dbReference>
<reference evidence="2" key="2">
    <citation type="journal article" date="2020" name="Nat. Commun.">
        <title>Large-scale genome sequencing of mycorrhizal fungi provides insights into the early evolution of symbiotic traits.</title>
        <authorList>
            <person name="Miyauchi S."/>
            <person name="Kiss E."/>
            <person name="Kuo A."/>
            <person name="Drula E."/>
            <person name="Kohler A."/>
            <person name="Sanchez-Garcia M."/>
            <person name="Morin E."/>
            <person name="Andreopoulos B."/>
            <person name="Barry K.W."/>
            <person name="Bonito G."/>
            <person name="Buee M."/>
            <person name="Carver A."/>
            <person name="Chen C."/>
            <person name="Cichocki N."/>
            <person name="Clum A."/>
            <person name="Culley D."/>
            <person name="Crous P.W."/>
            <person name="Fauchery L."/>
            <person name="Girlanda M."/>
            <person name="Hayes R.D."/>
            <person name="Keri Z."/>
            <person name="LaButti K."/>
            <person name="Lipzen A."/>
            <person name="Lombard V."/>
            <person name="Magnuson J."/>
            <person name="Maillard F."/>
            <person name="Murat C."/>
            <person name="Nolan M."/>
            <person name="Ohm R.A."/>
            <person name="Pangilinan J."/>
            <person name="Pereira M.F."/>
            <person name="Perotto S."/>
            <person name="Peter M."/>
            <person name="Pfister S."/>
            <person name="Riley R."/>
            <person name="Sitrit Y."/>
            <person name="Stielow J.B."/>
            <person name="Szollosi G."/>
            <person name="Zifcakova L."/>
            <person name="Stursova M."/>
            <person name="Spatafora J.W."/>
            <person name="Tedersoo L."/>
            <person name="Vaario L.M."/>
            <person name="Yamada A."/>
            <person name="Yan M."/>
            <person name="Wang P."/>
            <person name="Xu J."/>
            <person name="Bruns T."/>
            <person name="Baldrian P."/>
            <person name="Vilgalys R."/>
            <person name="Dunand C."/>
            <person name="Henrissat B."/>
            <person name="Grigoriev I.V."/>
            <person name="Hibbett D."/>
            <person name="Nagy L.G."/>
            <person name="Martin F.M."/>
        </authorList>
    </citation>
    <scope>NUCLEOTIDE SEQUENCE</scope>
    <source>
        <strain evidence="2">BED1</strain>
    </source>
</reference>
<feature type="chain" id="PRO_5042057679" evidence="1">
    <location>
        <begin position="22"/>
        <end position="266"/>
    </location>
</feature>
<dbReference type="PANTHER" id="PTHR11362:SF140">
    <property type="entry name" value="PEBP-LIKE PROTEIN"/>
    <property type="match status" value="1"/>
</dbReference>
<reference evidence="2" key="1">
    <citation type="submission" date="2019-10" db="EMBL/GenBank/DDBJ databases">
        <authorList>
            <consortium name="DOE Joint Genome Institute"/>
            <person name="Kuo A."/>
            <person name="Miyauchi S."/>
            <person name="Kiss E."/>
            <person name="Drula E."/>
            <person name="Kohler A."/>
            <person name="Sanchez-Garcia M."/>
            <person name="Andreopoulos B."/>
            <person name="Barry K.W."/>
            <person name="Bonito G."/>
            <person name="Buee M."/>
            <person name="Carver A."/>
            <person name="Chen C."/>
            <person name="Cichocki N."/>
            <person name="Clum A."/>
            <person name="Culley D."/>
            <person name="Crous P.W."/>
            <person name="Fauchery L."/>
            <person name="Girlanda M."/>
            <person name="Hayes R."/>
            <person name="Keri Z."/>
            <person name="LaButti K."/>
            <person name="Lipzen A."/>
            <person name="Lombard V."/>
            <person name="Magnuson J."/>
            <person name="Maillard F."/>
            <person name="Morin E."/>
            <person name="Murat C."/>
            <person name="Nolan M."/>
            <person name="Ohm R."/>
            <person name="Pangilinan J."/>
            <person name="Pereira M."/>
            <person name="Perotto S."/>
            <person name="Peter M."/>
            <person name="Riley R."/>
            <person name="Sitrit Y."/>
            <person name="Stielow B."/>
            <person name="Szollosi G."/>
            <person name="Zifcakova L."/>
            <person name="Stursova M."/>
            <person name="Spatafora J.W."/>
            <person name="Tedersoo L."/>
            <person name="Vaario L.-M."/>
            <person name="Yamada A."/>
            <person name="Yan M."/>
            <person name="Wang P."/>
            <person name="Xu J."/>
            <person name="Bruns T."/>
            <person name="Baldrian P."/>
            <person name="Vilgalys R."/>
            <person name="Henrissat B."/>
            <person name="Grigoriev I.V."/>
            <person name="Hibbett D."/>
            <person name="Nagy L.G."/>
            <person name="Martin F.M."/>
        </authorList>
    </citation>
    <scope>NUCLEOTIDE SEQUENCE</scope>
    <source>
        <strain evidence="2">BED1</strain>
    </source>
</reference>
<protein>
    <submittedName>
        <fullName evidence="2">Phosphatidylethanolamine-binding protein</fullName>
    </submittedName>
</protein>
<dbReference type="InterPro" id="IPR008914">
    <property type="entry name" value="PEBP"/>
</dbReference>
<evidence type="ECO:0000313" key="3">
    <source>
        <dbReference type="Proteomes" id="UP001194468"/>
    </source>
</evidence>
<comment type="caution">
    <text evidence="2">The sequence shown here is derived from an EMBL/GenBank/DDBJ whole genome shotgun (WGS) entry which is preliminary data.</text>
</comment>
<evidence type="ECO:0000256" key="1">
    <source>
        <dbReference type="SAM" id="SignalP"/>
    </source>
</evidence>
<dbReference type="EMBL" id="WHUW01000004">
    <property type="protein sequence ID" value="KAF8448077.1"/>
    <property type="molecule type" value="Genomic_DNA"/>
</dbReference>
<evidence type="ECO:0000313" key="2">
    <source>
        <dbReference type="EMBL" id="KAF8448077.1"/>
    </source>
</evidence>
<dbReference type="AlphaFoldDB" id="A0AAD4GJR2"/>
<dbReference type="SUPFAM" id="SSF49777">
    <property type="entry name" value="PEBP-like"/>
    <property type="match status" value="1"/>
</dbReference>
<dbReference type="Pfam" id="PF01161">
    <property type="entry name" value="PBP"/>
    <property type="match status" value="1"/>
</dbReference>
<dbReference type="InterPro" id="IPR036610">
    <property type="entry name" value="PEBP-like_sf"/>
</dbReference>
<dbReference type="CDD" id="cd00866">
    <property type="entry name" value="PEBP_euk"/>
    <property type="match status" value="1"/>
</dbReference>
<feature type="signal peptide" evidence="1">
    <location>
        <begin position="1"/>
        <end position="21"/>
    </location>
</feature>
<proteinExistence type="predicted"/>
<dbReference type="InterPro" id="IPR035810">
    <property type="entry name" value="PEBP_euk"/>
</dbReference>